<organism evidence="1 2">
    <name type="scientific">Allacma fusca</name>
    <dbReference type="NCBI Taxonomy" id="39272"/>
    <lineage>
        <taxon>Eukaryota</taxon>
        <taxon>Metazoa</taxon>
        <taxon>Ecdysozoa</taxon>
        <taxon>Arthropoda</taxon>
        <taxon>Hexapoda</taxon>
        <taxon>Collembola</taxon>
        <taxon>Symphypleona</taxon>
        <taxon>Sminthuridae</taxon>
        <taxon>Allacma</taxon>
    </lineage>
</organism>
<reference evidence="1" key="1">
    <citation type="submission" date="2021-06" db="EMBL/GenBank/DDBJ databases">
        <authorList>
            <person name="Hodson N. C."/>
            <person name="Mongue J. A."/>
            <person name="Jaron S. K."/>
        </authorList>
    </citation>
    <scope>NUCLEOTIDE SEQUENCE</scope>
</reference>
<dbReference type="AlphaFoldDB" id="A0A8J2L7K0"/>
<protein>
    <recommendedName>
        <fullName evidence="3">Protein kinase domain-containing protein</fullName>
    </recommendedName>
</protein>
<evidence type="ECO:0008006" key="3">
    <source>
        <dbReference type="Google" id="ProtNLM"/>
    </source>
</evidence>
<dbReference type="Proteomes" id="UP000708208">
    <property type="component" value="Unassembled WGS sequence"/>
</dbReference>
<keyword evidence="2" id="KW-1185">Reference proteome</keyword>
<feature type="non-terminal residue" evidence="1">
    <location>
        <position position="1"/>
    </location>
</feature>
<dbReference type="OrthoDB" id="162894at2759"/>
<proteinExistence type="predicted"/>
<sequence length="122" mass="13290">LDSVGNIQVETCTRVDPSAISNKQSFARSWRAIAQKHPCLELTDCSTRGLSVIGKATSETVFECVPSERKMTSEKCLGSGTSDKPSVPAYEDFTILKPISRGSFGKVFLCHRNGNANNLYAM</sequence>
<name>A0A8J2L7K0_9HEXA</name>
<comment type="caution">
    <text evidence="1">The sequence shown here is derived from an EMBL/GenBank/DDBJ whole genome shotgun (WGS) entry which is preliminary data.</text>
</comment>
<gene>
    <name evidence="1" type="ORF">AFUS01_LOCUS27697</name>
</gene>
<feature type="non-terminal residue" evidence="1">
    <location>
        <position position="122"/>
    </location>
</feature>
<accession>A0A8J2L7K0</accession>
<dbReference type="EMBL" id="CAJVCH010386263">
    <property type="protein sequence ID" value="CAG7817114.1"/>
    <property type="molecule type" value="Genomic_DNA"/>
</dbReference>
<evidence type="ECO:0000313" key="2">
    <source>
        <dbReference type="Proteomes" id="UP000708208"/>
    </source>
</evidence>
<evidence type="ECO:0000313" key="1">
    <source>
        <dbReference type="EMBL" id="CAG7817114.1"/>
    </source>
</evidence>